<dbReference type="RefSeq" id="WP_151538270.1">
    <property type="nucleotide sequence ID" value="NZ_WBMR01000004.1"/>
</dbReference>
<keyword evidence="2" id="KW-1185">Reference proteome</keyword>
<dbReference type="Proteomes" id="UP000483004">
    <property type="component" value="Unassembled WGS sequence"/>
</dbReference>
<dbReference type="EMBL" id="WBMR01000004">
    <property type="protein sequence ID" value="KAB2388676.1"/>
    <property type="molecule type" value="Genomic_DNA"/>
</dbReference>
<evidence type="ECO:0000313" key="1">
    <source>
        <dbReference type="EMBL" id="KAB2388676.1"/>
    </source>
</evidence>
<name>A0A6L3W1B3_9ACTN</name>
<sequence length="96" mass="10748">MIDAAEAWRRARVRWPCSDQEPTLIHIREFGDGFLAIPVQVVMPEPPPIPTAETPVGLVVDKASGAVTRWPLLPLPVLALQYRRYQNGQPMTFDDA</sequence>
<proteinExistence type="predicted"/>
<accession>A0A6L3W1B3</accession>
<dbReference type="OrthoDB" id="3478758at2"/>
<comment type="caution">
    <text evidence="1">The sequence shown here is derived from an EMBL/GenBank/DDBJ whole genome shotgun (WGS) entry which is preliminary data.</text>
</comment>
<protein>
    <submittedName>
        <fullName evidence="1">Uncharacterized protein</fullName>
    </submittedName>
</protein>
<dbReference type="AlphaFoldDB" id="A0A6L3W1B3"/>
<organism evidence="1 2">
    <name type="scientific">Actinomadura montaniterrae</name>
    <dbReference type="NCBI Taxonomy" id="1803903"/>
    <lineage>
        <taxon>Bacteria</taxon>
        <taxon>Bacillati</taxon>
        <taxon>Actinomycetota</taxon>
        <taxon>Actinomycetes</taxon>
        <taxon>Streptosporangiales</taxon>
        <taxon>Thermomonosporaceae</taxon>
        <taxon>Actinomadura</taxon>
    </lineage>
</organism>
<gene>
    <name evidence="1" type="ORF">F9B16_03110</name>
</gene>
<evidence type="ECO:0000313" key="2">
    <source>
        <dbReference type="Proteomes" id="UP000483004"/>
    </source>
</evidence>
<reference evidence="1 2" key="1">
    <citation type="submission" date="2019-09" db="EMBL/GenBank/DDBJ databases">
        <title>Actinomadura physcomitrii sp. nov., a novel actinomycete isolated from moss [Physcomitrium sphaericum (Ludw) Fuernr].</title>
        <authorList>
            <person name="Liu C."/>
            <person name="Zhuang X."/>
        </authorList>
    </citation>
    <scope>NUCLEOTIDE SEQUENCE [LARGE SCALE GENOMIC DNA]</scope>
    <source>
        <strain evidence="1 2">CYP1-1B</strain>
    </source>
</reference>